<keyword evidence="2" id="KW-0812">Transmembrane</keyword>
<sequence>MILLYIFHNLVSISSLLITFVMLIVYAYKSLFTIVNLTLDFDLIGVEPEINLKELDMTFYPNRQLTYLASSISVLAIATGLVVGQSATHKSLAQTSTTPPPTGVTSINGAGASSITTLFIGTGTTSPFDPKGSWFNTYGVGNPSSLNPPGPVNAAVTFRYASVGSGKGLTAFFTQTVPAGSPTINRPVSFAASDDPVVGTEKVSGSPNNAGTAANAYVQVPAITVGIALAYNPTGLNVPAGGIKLSRATYLGILKGNIINWNDAKIKADNGGATIANKPIVVVYRSDDSGTTFALSSHLKAAFPTWNRGTGKKSIVGSVPSTIPADTVIWPVGSKGATGGGGVATTIATTPGAIGYVDSATQLAKNLKAALLQNKAGTYNAISPTTISNAFVGASDQDANAQRIKLVVTDPTAANAYPIVTATYVLFYDKYADAKVAAGIKGLIGWAFGAAGDTIAKNRGYAPLPTAIKTLSKNVVNTYVKP</sequence>
<dbReference type="Gene3D" id="3.40.190.10">
    <property type="entry name" value="Periplasmic binding protein-like II"/>
    <property type="match status" value="2"/>
</dbReference>
<organism evidence="4 5">
    <name type="scientific">Nostoc punctiforme NIES-2108</name>
    <dbReference type="NCBI Taxonomy" id="1356359"/>
    <lineage>
        <taxon>Bacteria</taxon>
        <taxon>Bacillati</taxon>
        <taxon>Cyanobacteriota</taxon>
        <taxon>Cyanophyceae</taxon>
        <taxon>Nostocales</taxon>
        <taxon>Nostocaceae</taxon>
        <taxon>Nostoc</taxon>
    </lineage>
</organism>
<dbReference type="Pfam" id="PF12849">
    <property type="entry name" value="PBP_like_2"/>
    <property type="match status" value="1"/>
</dbReference>
<evidence type="ECO:0000259" key="3">
    <source>
        <dbReference type="Pfam" id="PF12849"/>
    </source>
</evidence>
<dbReference type="PANTHER" id="PTHR42996:SF1">
    <property type="entry name" value="PHOSPHATE-BINDING PROTEIN PSTS"/>
    <property type="match status" value="1"/>
</dbReference>
<comment type="caution">
    <text evidence="4">The sequence shown here is derived from an EMBL/GenBank/DDBJ whole genome shotgun (WGS) entry which is preliminary data.</text>
</comment>
<comment type="similarity">
    <text evidence="1">Belongs to the PstS family.</text>
</comment>
<dbReference type="SUPFAM" id="SSF53850">
    <property type="entry name" value="Periplasmic binding protein-like II"/>
    <property type="match status" value="1"/>
</dbReference>
<evidence type="ECO:0000256" key="1">
    <source>
        <dbReference type="ARBA" id="ARBA00008725"/>
    </source>
</evidence>
<dbReference type="Proteomes" id="UP000252085">
    <property type="component" value="Unassembled WGS sequence"/>
</dbReference>
<dbReference type="PANTHER" id="PTHR42996">
    <property type="entry name" value="PHOSPHATE-BINDING PROTEIN PSTS"/>
    <property type="match status" value="1"/>
</dbReference>
<evidence type="ECO:0000256" key="2">
    <source>
        <dbReference type="SAM" id="Phobius"/>
    </source>
</evidence>
<evidence type="ECO:0000313" key="4">
    <source>
        <dbReference type="EMBL" id="RCJ36382.1"/>
    </source>
</evidence>
<feature type="transmembrane region" description="Helical" evidence="2">
    <location>
        <begin position="6"/>
        <end position="28"/>
    </location>
</feature>
<feature type="domain" description="PBP" evidence="3">
    <location>
        <begin position="155"/>
        <end position="448"/>
    </location>
</feature>
<proteinExistence type="inferred from homology"/>
<gene>
    <name evidence="4" type="ORF">A6769_16925</name>
</gene>
<reference evidence="4 5" key="1">
    <citation type="submission" date="2016-04" db="EMBL/GenBank/DDBJ databases">
        <authorList>
            <person name="Evans L.H."/>
            <person name="Alamgir A."/>
            <person name="Owens N."/>
            <person name="Weber N.D."/>
            <person name="Virtaneva K."/>
            <person name="Barbian K."/>
            <person name="Babar A."/>
            <person name="Rosenke K."/>
        </authorList>
    </citation>
    <scope>NUCLEOTIDE SEQUENCE [LARGE SCALE GENOMIC DNA]</scope>
    <source>
        <strain evidence="4">NIES-2108</strain>
    </source>
</reference>
<dbReference type="InterPro" id="IPR050962">
    <property type="entry name" value="Phosphate-bind_PstS"/>
</dbReference>
<keyword evidence="2" id="KW-0472">Membrane</keyword>
<accession>A0A367RM51</accession>
<name>A0A367RM51_NOSPU</name>
<dbReference type="EMBL" id="LXQE01000149">
    <property type="protein sequence ID" value="RCJ36382.1"/>
    <property type="molecule type" value="Genomic_DNA"/>
</dbReference>
<dbReference type="AlphaFoldDB" id="A0A367RM51"/>
<dbReference type="InterPro" id="IPR024370">
    <property type="entry name" value="PBP_domain"/>
</dbReference>
<protein>
    <recommendedName>
        <fullName evidence="3">PBP domain-containing protein</fullName>
    </recommendedName>
</protein>
<evidence type="ECO:0000313" key="5">
    <source>
        <dbReference type="Proteomes" id="UP000252085"/>
    </source>
</evidence>
<keyword evidence="2" id="KW-1133">Transmembrane helix</keyword>